<name>A0A9X2J1F2_9NOCA</name>
<evidence type="ECO:0000256" key="1">
    <source>
        <dbReference type="SAM" id="SignalP"/>
    </source>
</evidence>
<reference evidence="2" key="1">
    <citation type="submission" date="2022-06" db="EMBL/GenBank/DDBJ databases">
        <title>Novel species in genus nocardia.</title>
        <authorList>
            <person name="Li F."/>
        </authorList>
    </citation>
    <scope>NUCLEOTIDE SEQUENCE</scope>
    <source>
        <strain evidence="2">CDC141</strain>
    </source>
</reference>
<organism evidence="2 3">
    <name type="scientific">Nocardia pulmonis</name>
    <dbReference type="NCBI Taxonomy" id="2951408"/>
    <lineage>
        <taxon>Bacteria</taxon>
        <taxon>Bacillati</taxon>
        <taxon>Actinomycetota</taxon>
        <taxon>Actinomycetes</taxon>
        <taxon>Mycobacteriales</taxon>
        <taxon>Nocardiaceae</taxon>
        <taxon>Nocardia</taxon>
    </lineage>
</organism>
<keyword evidence="1" id="KW-0732">Signal</keyword>
<dbReference type="Proteomes" id="UP001139157">
    <property type="component" value="Unassembled WGS sequence"/>
</dbReference>
<protein>
    <submittedName>
        <fullName evidence="2">Uncharacterized protein</fullName>
    </submittedName>
</protein>
<gene>
    <name evidence="2" type="ORF">NDR86_35630</name>
</gene>
<evidence type="ECO:0000313" key="2">
    <source>
        <dbReference type="EMBL" id="MCM6778824.1"/>
    </source>
</evidence>
<dbReference type="AlphaFoldDB" id="A0A9X2J1F2"/>
<comment type="caution">
    <text evidence="2">The sequence shown here is derived from an EMBL/GenBank/DDBJ whole genome shotgun (WGS) entry which is preliminary data.</text>
</comment>
<keyword evidence="3" id="KW-1185">Reference proteome</keyword>
<proteinExistence type="predicted"/>
<dbReference type="RefSeq" id="WP_251918469.1">
    <property type="nucleotide sequence ID" value="NZ_JAMRXG010000027.1"/>
</dbReference>
<evidence type="ECO:0000313" key="3">
    <source>
        <dbReference type="Proteomes" id="UP001139157"/>
    </source>
</evidence>
<sequence>MRITKLVHRGTVAALFVSATVLGAAGASAEPLPLSPEPTEATPIDCSPMNFSLSACMFPGLATMSSAIS</sequence>
<accession>A0A9X2J1F2</accession>
<feature type="chain" id="PRO_5040918985" evidence="1">
    <location>
        <begin position="30"/>
        <end position="69"/>
    </location>
</feature>
<dbReference type="EMBL" id="JAMRXG010000027">
    <property type="protein sequence ID" value="MCM6778824.1"/>
    <property type="molecule type" value="Genomic_DNA"/>
</dbReference>
<feature type="signal peptide" evidence="1">
    <location>
        <begin position="1"/>
        <end position="29"/>
    </location>
</feature>